<dbReference type="Pfam" id="PF11735">
    <property type="entry name" value="CAP59_mtransfer"/>
    <property type="match status" value="1"/>
</dbReference>
<dbReference type="Proteomes" id="UP001214628">
    <property type="component" value="Chromosome 2"/>
</dbReference>
<reference evidence="3" key="1">
    <citation type="submission" date="2023-02" db="EMBL/GenBank/DDBJ databases">
        <title>Mating type loci evolution in Malassezia.</title>
        <authorList>
            <person name="Coelho M.A."/>
        </authorList>
    </citation>
    <scope>NUCLEOTIDE SEQUENCE</scope>
    <source>
        <strain evidence="3">CBS 14136</strain>
    </source>
</reference>
<dbReference type="InterPro" id="IPR021047">
    <property type="entry name" value="Mannosyltransferase_CMT1"/>
</dbReference>
<accession>A0AAF0FA30</accession>
<gene>
    <name evidence="3" type="ORF">MPSI1_002179</name>
</gene>
<evidence type="ECO:0000313" key="4">
    <source>
        <dbReference type="Proteomes" id="UP001214628"/>
    </source>
</evidence>
<feature type="transmembrane region" description="Helical" evidence="2">
    <location>
        <begin position="84"/>
        <end position="102"/>
    </location>
</feature>
<proteinExistence type="predicted"/>
<feature type="transmembrane region" description="Helical" evidence="2">
    <location>
        <begin position="123"/>
        <end position="143"/>
    </location>
</feature>
<evidence type="ECO:0000256" key="2">
    <source>
        <dbReference type="SAM" id="Phobius"/>
    </source>
</evidence>
<keyword evidence="2" id="KW-0812">Transmembrane</keyword>
<protein>
    <submittedName>
        <fullName evidence="3">Uncharacterized protein</fullName>
    </submittedName>
</protein>
<sequence length="504" mass="58104">MSHSKQDHSEAYELGPEAEDDSESEAFLIHASQQDLPRFSRDRVVLKHSFSEFAHSPYGAIFFISVTMFVMLSVYFYVPCTLHLYMVCLCFAFPLVLAVDLARVVHRRQLPSTLAARMRVLGCLLATSYTLFCTLAMVLGIPYDNGRAPPPRIPQTNYNPNNETFYIASNLYNSEAIFPRYSQALLQFIEDVGPSNVFVSIYENDSKDRTPSMLHELDAKLDAIGTQHKIQSVSKRDHFRTLERIRRLAYLRNQAMDPLYLEMAQGLHNRAFSKVIFLNDIILNADAIHTLLNTADGVFDQACGIDYYSIGLYDTWVTRDVNVRRPRPLWPYFQRNQDQKAVARGEKVLVDACWNGISAFDARWFHVASNTQSNNSDSEQPVITHLPRNSTLDDGEFPVKLPLRFRTGKLCRASECQLSSLDMHRLAHPLRPLIYVNPRVIVAYDQRDYFMFHSLVFWRLNYPWHVVWEDWIATRIFGFISEIGRKSDPCRKTYLKMYSPAPPS</sequence>
<dbReference type="PANTHER" id="PTHR34144">
    <property type="entry name" value="CHROMOSOME 8, WHOLE GENOME SHOTGUN SEQUENCE"/>
    <property type="match status" value="1"/>
</dbReference>
<organism evidence="3 4">
    <name type="scientific">Malassezia psittaci</name>
    <dbReference type="NCBI Taxonomy" id="1821823"/>
    <lineage>
        <taxon>Eukaryota</taxon>
        <taxon>Fungi</taxon>
        <taxon>Dikarya</taxon>
        <taxon>Basidiomycota</taxon>
        <taxon>Ustilaginomycotina</taxon>
        <taxon>Malasseziomycetes</taxon>
        <taxon>Malasseziales</taxon>
        <taxon>Malasseziaceae</taxon>
        <taxon>Malassezia</taxon>
    </lineage>
</organism>
<feature type="transmembrane region" description="Helical" evidence="2">
    <location>
        <begin position="58"/>
        <end position="78"/>
    </location>
</feature>
<evidence type="ECO:0000313" key="3">
    <source>
        <dbReference type="EMBL" id="WFD43517.1"/>
    </source>
</evidence>
<dbReference type="PANTHER" id="PTHR34144:SF7">
    <property type="entry name" value="EXPORT PROTEIN (CAP59), PUTATIVE (AFU_ORTHOLOGUE AFUA_7G05020)-RELATED"/>
    <property type="match status" value="1"/>
</dbReference>
<feature type="region of interest" description="Disordered" evidence="1">
    <location>
        <begin position="1"/>
        <end position="21"/>
    </location>
</feature>
<keyword evidence="4" id="KW-1185">Reference proteome</keyword>
<keyword evidence="2" id="KW-1133">Transmembrane helix</keyword>
<dbReference type="AlphaFoldDB" id="A0AAF0FA30"/>
<name>A0AAF0FA30_9BASI</name>
<dbReference type="EMBL" id="CP118376">
    <property type="protein sequence ID" value="WFD43517.1"/>
    <property type="molecule type" value="Genomic_DNA"/>
</dbReference>
<feature type="compositionally biased region" description="Basic and acidic residues" evidence="1">
    <location>
        <begin position="1"/>
        <end position="11"/>
    </location>
</feature>
<evidence type="ECO:0000256" key="1">
    <source>
        <dbReference type="SAM" id="MobiDB-lite"/>
    </source>
</evidence>
<keyword evidence="2" id="KW-0472">Membrane</keyword>